<dbReference type="GO" id="GO:1990528">
    <property type="term" value="C:Rvs161p-Rvs167p complex"/>
    <property type="evidence" value="ECO:0007669"/>
    <property type="project" value="TreeGrafter"/>
</dbReference>
<dbReference type="PROSITE" id="PS50002">
    <property type="entry name" value="SH3"/>
    <property type="match status" value="1"/>
</dbReference>
<protein>
    <submittedName>
        <fullName evidence="9">BAR-domain-containing protein</fullName>
    </submittedName>
</protein>
<evidence type="ECO:0000259" key="8">
    <source>
        <dbReference type="PROSITE" id="PS51021"/>
    </source>
</evidence>
<sequence>MASKSLGRLRQWAGEKISTREKVIVNDEFQELEKDVELRRAGIQRLMTASEGYQHALSKKKLSEAFADGEKMIPIDSLGLVMINHGEEYSTESQFGTALIKFGRAHCKIATLQEAYALTFKDTFIQSLDKFKDEIREFESLKKKLENRRIICDTSIAKFEKLQNSKKEKDKREAEDEMERAKQRYEETAEDMRAHMHAIQENEHNQLHELTLFLDLEMNFVQSYMDILKDVKADWQDRSDAKRHPRNNGDNHIQPLRPSSKASFVHKNGRDRAEAASTTADSSEDEGATTPGRAFSNRHSRSGSTASKPPSRPASRLSRKRTNSTAASATTSPTDEKEESKDTTSERSRRMSVAGWASSAVGSVTGGRGSSKKSKDKDSFAALDDDNAADQDGSEGVTGHKIRKSSSFRGLASFKSKSKESLAQSPKATPKILKPPSLDKKVVRAIYDFSGSSDELSFKAGVDILVLNEVLDDWWMGELPDGKKGLFPTSYTVPSDGTLQSSISNRRYKNGTPGYLQPIVYSGMHGHDEDHDHYLTSDADDEHIIRAVPMPANKSPAFYGGFDDRASVADSTADSMADQDDRTPAFTAPPRQSFSDDNDIDHWFAANAAASTTTTSLSTPLGSLRNKLPQSVRDSAQQPLINRSYSADTPFMHESSLATPTKKIPPPPPPRRVANHNPAGGPPIPERKVPTASSILSHGSSGSYDRSPFDSAIELAGGPDDGKCTQFRQNPFKPKGMCSNCLEFHD</sequence>
<dbReference type="GO" id="GO:0006897">
    <property type="term" value="P:endocytosis"/>
    <property type="evidence" value="ECO:0007669"/>
    <property type="project" value="InterPro"/>
</dbReference>
<feature type="region of interest" description="Disordered" evidence="6">
    <location>
        <begin position="238"/>
        <end position="379"/>
    </location>
</feature>
<evidence type="ECO:0000256" key="5">
    <source>
        <dbReference type="PROSITE-ProRule" id="PRU00192"/>
    </source>
</evidence>
<feature type="region of interest" description="Disordered" evidence="6">
    <location>
        <begin position="163"/>
        <end position="184"/>
    </location>
</feature>
<evidence type="ECO:0000256" key="2">
    <source>
        <dbReference type="ARBA" id="ARBA00022443"/>
    </source>
</evidence>
<dbReference type="Gene3D" id="1.20.1270.60">
    <property type="entry name" value="Arfaptin homology (AH) domain/BAR domain"/>
    <property type="match status" value="1"/>
</dbReference>
<dbReference type="SMART" id="SM00721">
    <property type="entry name" value="BAR"/>
    <property type="match status" value="1"/>
</dbReference>
<dbReference type="InterPro" id="IPR046982">
    <property type="entry name" value="BIN3/RVS161-like"/>
</dbReference>
<organism evidence="9 10">
    <name type="scientific">Pholiota conissans</name>
    <dbReference type="NCBI Taxonomy" id="109636"/>
    <lineage>
        <taxon>Eukaryota</taxon>
        <taxon>Fungi</taxon>
        <taxon>Dikarya</taxon>
        <taxon>Basidiomycota</taxon>
        <taxon>Agaricomycotina</taxon>
        <taxon>Agaricomycetes</taxon>
        <taxon>Agaricomycetidae</taxon>
        <taxon>Agaricales</taxon>
        <taxon>Agaricineae</taxon>
        <taxon>Strophariaceae</taxon>
        <taxon>Pholiota</taxon>
    </lineage>
</organism>
<dbReference type="PRINTS" id="PR00452">
    <property type="entry name" value="SH3DOMAIN"/>
</dbReference>
<name>A0A9P5YXC7_9AGAR</name>
<evidence type="ECO:0000256" key="6">
    <source>
        <dbReference type="SAM" id="MobiDB-lite"/>
    </source>
</evidence>
<feature type="compositionally biased region" description="Acidic residues" evidence="6">
    <location>
        <begin position="384"/>
        <end position="393"/>
    </location>
</feature>
<feature type="domain" description="BAR" evidence="8">
    <location>
        <begin position="14"/>
        <end position="244"/>
    </location>
</feature>
<dbReference type="EMBL" id="MU155278">
    <property type="protein sequence ID" value="KAF9476906.1"/>
    <property type="molecule type" value="Genomic_DNA"/>
</dbReference>
<feature type="region of interest" description="Disordered" evidence="6">
    <location>
        <begin position="656"/>
        <end position="730"/>
    </location>
</feature>
<comment type="subcellular location">
    <subcellularLocation>
        <location evidence="1">Cytoplasm</location>
        <location evidence="1">Cytoskeleton</location>
    </subcellularLocation>
</comment>
<gene>
    <name evidence="9" type="ORF">BDN70DRAFT_881829</name>
</gene>
<evidence type="ECO:0000256" key="1">
    <source>
        <dbReference type="ARBA" id="ARBA00004245"/>
    </source>
</evidence>
<feature type="region of interest" description="Disordered" evidence="6">
    <location>
        <begin position="384"/>
        <end position="403"/>
    </location>
</feature>
<dbReference type="Pfam" id="PF03114">
    <property type="entry name" value="BAR"/>
    <property type="match status" value="1"/>
</dbReference>
<keyword evidence="10" id="KW-1185">Reference proteome</keyword>
<evidence type="ECO:0000256" key="3">
    <source>
        <dbReference type="ARBA" id="ARBA00022490"/>
    </source>
</evidence>
<dbReference type="CDD" id="cd00174">
    <property type="entry name" value="SH3"/>
    <property type="match status" value="1"/>
</dbReference>
<dbReference type="InterPro" id="IPR001452">
    <property type="entry name" value="SH3_domain"/>
</dbReference>
<evidence type="ECO:0000313" key="10">
    <source>
        <dbReference type="Proteomes" id="UP000807469"/>
    </source>
</evidence>
<evidence type="ECO:0000259" key="7">
    <source>
        <dbReference type="PROSITE" id="PS50002"/>
    </source>
</evidence>
<feature type="region of interest" description="Disordered" evidence="6">
    <location>
        <begin position="570"/>
        <end position="598"/>
    </location>
</feature>
<comment type="caution">
    <text evidence="9">The sequence shown here is derived from an EMBL/GenBank/DDBJ whole genome shotgun (WGS) entry which is preliminary data.</text>
</comment>
<dbReference type="GO" id="GO:0015629">
    <property type="term" value="C:actin cytoskeleton"/>
    <property type="evidence" value="ECO:0007669"/>
    <property type="project" value="TreeGrafter"/>
</dbReference>
<dbReference type="Pfam" id="PF00018">
    <property type="entry name" value="SH3_1"/>
    <property type="match status" value="1"/>
</dbReference>
<dbReference type="Proteomes" id="UP000807469">
    <property type="component" value="Unassembled WGS sequence"/>
</dbReference>
<feature type="compositionally biased region" description="Low complexity" evidence="6">
    <location>
        <begin position="352"/>
        <end position="363"/>
    </location>
</feature>
<dbReference type="GO" id="GO:0008289">
    <property type="term" value="F:lipid binding"/>
    <property type="evidence" value="ECO:0007669"/>
    <property type="project" value="TreeGrafter"/>
</dbReference>
<dbReference type="SMART" id="SM00326">
    <property type="entry name" value="SH3"/>
    <property type="match status" value="1"/>
</dbReference>
<keyword evidence="2 5" id="KW-0728">SH3 domain</keyword>
<dbReference type="SUPFAM" id="SSF50044">
    <property type="entry name" value="SH3-domain"/>
    <property type="match status" value="1"/>
</dbReference>
<accession>A0A9P5YXC7</accession>
<evidence type="ECO:0000313" key="9">
    <source>
        <dbReference type="EMBL" id="KAF9476906.1"/>
    </source>
</evidence>
<feature type="domain" description="SH3" evidence="7">
    <location>
        <begin position="438"/>
        <end position="497"/>
    </location>
</feature>
<dbReference type="InterPro" id="IPR004148">
    <property type="entry name" value="BAR_dom"/>
</dbReference>
<dbReference type="OrthoDB" id="10263741at2759"/>
<dbReference type="PROSITE" id="PS51021">
    <property type="entry name" value="BAR"/>
    <property type="match status" value="1"/>
</dbReference>
<dbReference type="PANTHER" id="PTHR47174:SF3">
    <property type="entry name" value="BRIDGING INTEGRATOR 3"/>
    <property type="match status" value="1"/>
</dbReference>
<dbReference type="InterPro" id="IPR036028">
    <property type="entry name" value="SH3-like_dom_sf"/>
</dbReference>
<feature type="compositionally biased region" description="Low complexity" evidence="6">
    <location>
        <begin position="693"/>
        <end position="703"/>
    </location>
</feature>
<proteinExistence type="predicted"/>
<evidence type="ECO:0000256" key="4">
    <source>
        <dbReference type="ARBA" id="ARBA00023212"/>
    </source>
</evidence>
<keyword evidence="3" id="KW-0963">Cytoplasm</keyword>
<dbReference type="Gene3D" id="2.30.30.40">
    <property type="entry name" value="SH3 Domains"/>
    <property type="match status" value="1"/>
</dbReference>
<feature type="compositionally biased region" description="Polar residues" evidence="6">
    <location>
        <begin position="628"/>
        <end position="640"/>
    </location>
</feature>
<dbReference type="GO" id="GO:0031097">
    <property type="term" value="C:medial cortex"/>
    <property type="evidence" value="ECO:0007669"/>
    <property type="project" value="TreeGrafter"/>
</dbReference>
<dbReference type="PANTHER" id="PTHR47174">
    <property type="entry name" value="BRIDGING INTEGRATOR 3"/>
    <property type="match status" value="1"/>
</dbReference>
<dbReference type="InterPro" id="IPR027267">
    <property type="entry name" value="AH/BAR_dom_sf"/>
</dbReference>
<dbReference type="AlphaFoldDB" id="A0A9P5YXC7"/>
<dbReference type="GO" id="GO:0051666">
    <property type="term" value="P:actin cortical patch localization"/>
    <property type="evidence" value="ECO:0007669"/>
    <property type="project" value="InterPro"/>
</dbReference>
<dbReference type="GO" id="GO:0043332">
    <property type="term" value="C:mating projection tip"/>
    <property type="evidence" value="ECO:0007669"/>
    <property type="project" value="TreeGrafter"/>
</dbReference>
<keyword evidence="4" id="KW-0206">Cytoskeleton</keyword>
<dbReference type="GO" id="GO:0097320">
    <property type="term" value="P:plasma membrane tubulation"/>
    <property type="evidence" value="ECO:0007669"/>
    <property type="project" value="TreeGrafter"/>
</dbReference>
<reference evidence="9" key="1">
    <citation type="submission" date="2020-11" db="EMBL/GenBank/DDBJ databases">
        <authorList>
            <consortium name="DOE Joint Genome Institute"/>
            <person name="Ahrendt S."/>
            <person name="Riley R."/>
            <person name="Andreopoulos W."/>
            <person name="Labutti K."/>
            <person name="Pangilinan J."/>
            <person name="Ruiz-Duenas F.J."/>
            <person name="Barrasa J.M."/>
            <person name="Sanchez-Garcia M."/>
            <person name="Camarero S."/>
            <person name="Miyauchi S."/>
            <person name="Serrano A."/>
            <person name="Linde D."/>
            <person name="Babiker R."/>
            <person name="Drula E."/>
            <person name="Ayuso-Fernandez I."/>
            <person name="Pacheco R."/>
            <person name="Padilla G."/>
            <person name="Ferreira P."/>
            <person name="Barriuso J."/>
            <person name="Kellner H."/>
            <person name="Castanera R."/>
            <person name="Alfaro M."/>
            <person name="Ramirez L."/>
            <person name="Pisabarro A.G."/>
            <person name="Kuo A."/>
            <person name="Tritt A."/>
            <person name="Lipzen A."/>
            <person name="He G."/>
            <person name="Yan M."/>
            <person name="Ng V."/>
            <person name="Cullen D."/>
            <person name="Martin F."/>
            <person name="Rosso M.-N."/>
            <person name="Henrissat B."/>
            <person name="Hibbett D."/>
            <person name="Martinez A.T."/>
            <person name="Grigoriev I.V."/>
        </authorList>
    </citation>
    <scope>NUCLEOTIDE SEQUENCE</scope>
    <source>
        <strain evidence="9">CIRM-BRFM 674</strain>
    </source>
</reference>
<feature type="compositionally biased region" description="Basic and acidic residues" evidence="6">
    <location>
        <begin position="334"/>
        <end position="349"/>
    </location>
</feature>
<dbReference type="SUPFAM" id="SSF103657">
    <property type="entry name" value="BAR/IMD domain-like"/>
    <property type="match status" value="1"/>
</dbReference>
<feature type="region of interest" description="Disordered" evidence="6">
    <location>
        <begin position="611"/>
        <end position="640"/>
    </location>
</feature>